<reference evidence="2 3" key="1">
    <citation type="submission" date="2024-09" db="EMBL/GenBank/DDBJ databases">
        <title>Description of Labrys sedimenti sp. nov., isolated from a diclofenac-degrading enrichment culture, and genome-based reclassification of Labrys portucalensis as a later heterotypic synonym of Labrys neptuniae.</title>
        <authorList>
            <person name="Tancsics A."/>
            <person name="Csepanyi A."/>
        </authorList>
    </citation>
    <scope>NUCLEOTIDE SEQUENCE [LARGE SCALE GENOMIC DNA]</scope>
    <source>
        <strain evidence="2 3">LMG 23412</strain>
    </source>
</reference>
<feature type="region of interest" description="Disordered" evidence="1">
    <location>
        <begin position="189"/>
        <end position="210"/>
    </location>
</feature>
<dbReference type="Pfam" id="PF09998">
    <property type="entry name" value="DUF2239"/>
    <property type="match status" value="1"/>
</dbReference>
<evidence type="ECO:0000313" key="2">
    <source>
        <dbReference type="EMBL" id="MFC2253974.1"/>
    </source>
</evidence>
<comment type="caution">
    <text evidence="2">The sequence shown here is derived from an EMBL/GenBank/DDBJ whole genome shotgun (WGS) entry which is preliminary data.</text>
</comment>
<name>A0ABV6ZP52_9HYPH</name>
<proteinExistence type="predicted"/>
<dbReference type="RefSeq" id="WP_311932961.1">
    <property type="nucleotide sequence ID" value="NZ_JAVSCS010000003.1"/>
</dbReference>
<protein>
    <submittedName>
        <fullName evidence="2">DUF2239 family protein</fullName>
    </submittedName>
</protein>
<evidence type="ECO:0000313" key="3">
    <source>
        <dbReference type="Proteomes" id="UP001595190"/>
    </source>
</evidence>
<dbReference type="EMBL" id="JBHGPK010000025">
    <property type="protein sequence ID" value="MFC2253974.1"/>
    <property type="molecule type" value="Genomic_DNA"/>
</dbReference>
<dbReference type="InterPro" id="IPR018715">
    <property type="entry name" value="DUF2239"/>
</dbReference>
<dbReference type="Proteomes" id="UP001595190">
    <property type="component" value="Unassembled WGS sequence"/>
</dbReference>
<evidence type="ECO:0000256" key="1">
    <source>
        <dbReference type="SAM" id="MobiDB-lite"/>
    </source>
</evidence>
<sequence length="210" mass="22757">MTHLALIAFAGRRCLAEGDAITVALAIRQAQDAGEASPVQVFEDTTGRPVDLDLRGSPEDIRNRYALIEPPPRGPGRPKLGVVAREITLLPRHWDWLASQPGGASVALRRLVDEARHASEATDRLREAREAAYRFMSAMAGNEPHYEEAIRALFAGDDEKFAAMIADWPDDVSRHAHKLAEAAFTTNTATAQGSGNGHVRYPSANGGLRA</sequence>
<gene>
    <name evidence="2" type="ORF">ACETRX_30385</name>
</gene>
<accession>A0ABV6ZP52</accession>
<organism evidence="2 3">
    <name type="scientific">Labrys neptuniae</name>
    <dbReference type="NCBI Taxonomy" id="376174"/>
    <lineage>
        <taxon>Bacteria</taxon>
        <taxon>Pseudomonadati</taxon>
        <taxon>Pseudomonadota</taxon>
        <taxon>Alphaproteobacteria</taxon>
        <taxon>Hyphomicrobiales</taxon>
        <taxon>Xanthobacteraceae</taxon>
        <taxon>Labrys</taxon>
    </lineage>
</organism>